<evidence type="ECO:0000313" key="4">
    <source>
        <dbReference type="Proteomes" id="UP001219901"/>
    </source>
</evidence>
<reference evidence="3" key="2">
    <citation type="journal article" date="2023" name="Nat. Commun.">
        <title>Cultivation of marine bacteria of the SAR202 clade.</title>
        <authorList>
            <person name="Lim Y."/>
            <person name="Seo J.H."/>
            <person name="Giovannoni S.J."/>
            <person name="Kang I."/>
            <person name="Cho J.C."/>
        </authorList>
    </citation>
    <scope>NUCLEOTIDE SEQUENCE</scope>
    <source>
        <strain evidence="3">JH1073</strain>
    </source>
</reference>
<evidence type="ECO:0000313" key="3">
    <source>
        <dbReference type="EMBL" id="WFG38116.1"/>
    </source>
</evidence>
<dbReference type="Proteomes" id="UP001219901">
    <property type="component" value="Chromosome"/>
</dbReference>
<keyword evidence="1" id="KW-1133">Transmembrane helix</keyword>
<evidence type="ECO:0000313" key="2">
    <source>
        <dbReference type="EMBL" id="MDG0866686.1"/>
    </source>
</evidence>
<dbReference type="AlphaFoldDB" id="A0AAJ5ZG33"/>
<keyword evidence="1" id="KW-0812">Transmembrane</keyword>
<dbReference type="EMBL" id="WMBE01000002">
    <property type="protein sequence ID" value="MDG0866686.1"/>
    <property type="molecule type" value="Genomic_DNA"/>
</dbReference>
<feature type="transmembrane region" description="Helical" evidence="1">
    <location>
        <begin position="68"/>
        <end position="92"/>
    </location>
</feature>
<feature type="transmembrane region" description="Helical" evidence="1">
    <location>
        <begin position="98"/>
        <end position="115"/>
    </location>
</feature>
<dbReference type="RefSeq" id="WP_342824322.1">
    <property type="nucleotide sequence ID" value="NZ_CP046146.1"/>
</dbReference>
<dbReference type="InterPro" id="IPR013879">
    <property type="entry name" value="DUF1761"/>
</dbReference>
<accession>A0AAJ5ZG33</accession>
<name>A0AAJ5ZG33_9CHLR</name>
<dbReference type="EMBL" id="CP046147">
    <property type="protein sequence ID" value="WFG38116.1"/>
    <property type="molecule type" value="Genomic_DNA"/>
</dbReference>
<dbReference type="Proteomes" id="UP001321249">
    <property type="component" value="Unassembled WGS sequence"/>
</dbReference>
<organism evidence="3 4">
    <name type="scientific">Candidatus Lucifugimonas marina</name>
    <dbReference type="NCBI Taxonomy" id="3038979"/>
    <lineage>
        <taxon>Bacteria</taxon>
        <taxon>Bacillati</taxon>
        <taxon>Chloroflexota</taxon>
        <taxon>Dehalococcoidia</taxon>
        <taxon>SAR202 cluster</taxon>
        <taxon>Candidatus Lucifugimonadales</taxon>
        <taxon>Candidatus Lucifugimonadaceae</taxon>
        <taxon>Candidatus Lucifugimonas</taxon>
    </lineage>
</organism>
<evidence type="ECO:0000313" key="5">
    <source>
        <dbReference type="Proteomes" id="UP001321249"/>
    </source>
</evidence>
<evidence type="ECO:0000256" key="1">
    <source>
        <dbReference type="SAM" id="Phobius"/>
    </source>
</evidence>
<dbReference type="Pfam" id="PF08570">
    <property type="entry name" value="DUF1761"/>
    <property type="match status" value="1"/>
</dbReference>
<protein>
    <submittedName>
        <fullName evidence="3">DUF1761 family protein</fullName>
    </submittedName>
</protein>
<proteinExistence type="predicted"/>
<feature type="transmembrane region" description="Helical" evidence="1">
    <location>
        <begin position="23"/>
        <end position="41"/>
    </location>
</feature>
<keyword evidence="1" id="KW-0472">Membrane</keyword>
<gene>
    <name evidence="2" type="ORF">GKO46_06295</name>
    <name evidence="3" type="ORF">GKO48_00300</name>
</gene>
<keyword evidence="4" id="KW-1185">Reference proteome</keyword>
<reference evidence="4" key="3">
    <citation type="submission" date="2023-06" db="EMBL/GenBank/DDBJ databases">
        <title>Pangenomics reveal diversification of enzyme families and niche specialization in globally abundant SAR202 bacteria.</title>
        <authorList>
            <person name="Saw J.H.W."/>
        </authorList>
    </citation>
    <scope>NUCLEOTIDE SEQUENCE [LARGE SCALE GENOMIC DNA]</scope>
    <source>
        <strain evidence="4">JH1073</strain>
    </source>
</reference>
<reference evidence="4 5" key="1">
    <citation type="submission" date="2019-11" db="EMBL/GenBank/DDBJ databases">
        <authorList>
            <person name="Cho J.-C."/>
        </authorList>
    </citation>
    <scope>NUCLEOTIDE SEQUENCE [LARGE SCALE GENOMIC DNA]</scope>
    <source>
        <strain evidence="3 4">JH1073</strain>
        <strain evidence="2 5">JH702</strain>
    </source>
</reference>
<sequence length="151" mass="16231">MQINAPAGRAVMGFEWDFGNVEWIGVIVAIIANMAFGMIWYNKRAMGTMWMEDVGMNEEKIREGNLPLIYISMIVLLVITNIFIALAVMNIGGGLEEGLVVGAVLGFGIAATNAIPHYSFAQQPWRLAILNAVNTGVAITLSGAIIGAFAE</sequence>
<feature type="transmembrane region" description="Helical" evidence="1">
    <location>
        <begin position="127"/>
        <end position="150"/>
    </location>
</feature>